<comment type="caution">
    <text evidence="1">The sequence shown here is derived from an EMBL/GenBank/DDBJ whole genome shotgun (WGS) entry which is preliminary data.</text>
</comment>
<dbReference type="GO" id="GO:0003824">
    <property type="term" value="F:catalytic activity"/>
    <property type="evidence" value="ECO:0007669"/>
    <property type="project" value="InterPro"/>
</dbReference>
<sequence length="456" mass="54029">MIAHRHKYTMTNAYYGYTTRGCIRKCAFCAVPKLEPIYNSYIPLTDRVELVRERYGEQKDLLLMDNNILASTDLEKIINEIVACGFGKQDKFTQPDLLEIAISNLEKGYNDRAYTRKAQGLIMDFYNKLKIGSDESYQVYKVIFDKYHINKLLTTKPENLLLAYEEIKAIYKKHFHPQPRQRYVDFNQGVDARLFTEEKVQLLSKINVRPLRVAFDDMKTQPQYEKAIRMSANAGIKDFSNYLLYNFKDKPIDLYNRLKINVDLCEELSVNIYSFPMKFHPLTKQAGDEMDYSHNRDFIGEHWNRKYIRAVQAVMNSTKGKIGKGYTFFYKAFGKTETEFYELLEMPETFILYRLFFEWLGDKKNHEASTANWRNVFNDCMQTLNEQDKSAVLEVIHKNKFTPEIQYQFSNPKITQLLEFYTNYRNDIITEGTELYKLKQEYESDPNNYKKRGKRN</sequence>
<dbReference type="AlphaFoldDB" id="A0A5M8P4G9"/>
<gene>
    <name evidence="1" type="ORF">EZS26_000438</name>
    <name evidence="2" type="ORF">EZS26_000529</name>
</gene>
<evidence type="ECO:0008006" key="4">
    <source>
        <dbReference type="Google" id="ProtNLM"/>
    </source>
</evidence>
<proteinExistence type="predicted"/>
<dbReference type="InterPro" id="IPR007197">
    <property type="entry name" value="rSAM"/>
</dbReference>
<dbReference type="GO" id="GO:0051536">
    <property type="term" value="F:iron-sulfur cluster binding"/>
    <property type="evidence" value="ECO:0007669"/>
    <property type="project" value="InterPro"/>
</dbReference>
<evidence type="ECO:0000313" key="2">
    <source>
        <dbReference type="EMBL" id="KAA6303369.1"/>
    </source>
</evidence>
<accession>A0A5M8P4G9</accession>
<dbReference type="EMBL" id="SNRX01000002">
    <property type="protein sequence ID" value="KAA6303369.1"/>
    <property type="molecule type" value="Genomic_DNA"/>
</dbReference>
<name>A0A5M8P4G9_9BACT</name>
<dbReference type="SFLD" id="SFLDS00029">
    <property type="entry name" value="Radical_SAM"/>
    <property type="match status" value="1"/>
</dbReference>
<organism evidence="1 3">
    <name type="scientific">Candidatus Ordinivivax streblomastigis</name>
    <dbReference type="NCBI Taxonomy" id="2540710"/>
    <lineage>
        <taxon>Bacteria</taxon>
        <taxon>Pseudomonadati</taxon>
        <taxon>Bacteroidota</taxon>
        <taxon>Bacteroidia</taxon>
        <taxon>Bacteroidales</taxon>
        <taxon>Candidatus Ordinivivax</taxon>
    </lineage>
</organism>
<evidence type="ECO:0000313" key="1">
    <source>
        <dbReference type="EMBL" id="KAA6303278.1"/>
    </source>
</evidence>
<dbReference type="Proteomes" id="UP000324575">
    <property type="component" value="Unassembled WGS sequence"/>
</dbReference>
<dbReference type="EMBL" id="SNRX01000002">
    <property type="protein sequence ID" value="KAA6303278.1"/>
    <property type="molecule type" value="Genomic_DNA"/>
</dbReference>
<protein>
    <recommendedName>
        <fullName evidence="4">Radical SAM protein</fullName>
    </recommendedName>
</protein>
<evidence type="ECO:0000313" key="3">
    <source>
        <dbReference type="Proteomes" id="UP000324575"/>
    </source>
</evidence>
<reference evidence="1 3" key="1">
    <citation type="submission" date="2019-03" db="EMBL/GenBank/DDBJ databases">
        <title>Single cell metagenomics reveals metabolic interactions within the superorganism composed of flagellate Streblomastix strix and complex community of Bacteroidetes bacteria on its surface.</title>
        <authorList>
            <person name="Treitli S.C."/>
            <person name="Kolisko M."/>
            <person name="Husnik F."/>
            <person name="Keeling P."/>
            <person name="Hampl V."/>
        </authorList>
    </citation>
    <scope>NUCLEOTIDE SEQUENCE [LARGE SCALE GENOMIC DNA]</scope>
    <source>
        <strain evidence="1">St1</strain>
    </source>
</reference>